<name>A0A158E9R9_9BURK</name>
<dbReference type="Proteomes" id="UP000054903">
    <property type="component" value="Unassembled WGS sequence"/>
</dbReference>
<evidence type="ECO:0000313" key="2">
    <source>
        <dbReference type="Proteomes" id="UP000054903"/>
    </source>
</evidence>
<protein>
    <submittedName>
        <fullName evidence="1">Uncharacterized protein</fullName>
    </submittedName>
</protein>
<dbReference type="EMBL" id="FCNX02000033">
    <property type="protein sequence ID" value="SAL03598.1"/>
    <property type="molecule type" value="Genomic_DNA"/>
</dbReference>
<proteinExistence type="predicted"/>
<reference evidence="1" key="1">
    <citation type="submission" date="2016-01" db="EMBL/GenBank/DDBJ databases">
        <authorList>
            <person name="Peeters C."/>
        </authorList>
    </citation>
    <scope>NUCLEOTIDE SEQUENCE</scope>
    <source>
        <strain evidence="1">LMG 29320</strain>
    </source>
</reference>
<dbReference type="STRING" id="1777138.AWB77_06827"/>
<organism evidence="1 2">
    <name type="scientific">Caballeronia fortuita</name>
    <dbReference type="NCBI Taxonomy" id="1777138"/>
    <lineage>
        <taxon>Bacteria</taxon>
        <taxon>Pseudomonadati</taxon>
        <taxon>Pseudomonadota</taxon>
        <taxon>Betaproteobacteria</taxon>
        <taxon>Burkholderiales</taxon>
        <taxon>Burkholderiaceae</taxon>
        <taxon>Caballeronia</taxon>
    </lineage>
</organism>
<dbReference type="AlphaFoldDB" id="A0A158E9R9"/>
<dbReference type="OrthoDB" id="1371297at2"/>
<evidence type="ECO:0000313" key="1">
    <source>
        <dbReference type="EMBL" id="SAL03598.1"/>
    </source>
</evidence>
<keyword evidence="2" id="KW-1185">Reference proteome</keyword>
<gene>
    <name evidence="1" type="ORF">AWB77_06827</name>
</gene>
<sequence length="231" mass="25830">METAFYCVIVFIVTATGTILYSRGKTKQSLAEADGQLLKIRDLEKQLHLKDAEALRAKNDSELLHFEALRLAREEAREEGVALGKSECEKDYLLEKTRLESDHRSAIVQERENAANEAKAQLRLEIATQTKLFSVAIFPYVKIETDKGLIWDDHKAVAGYQYQLLVNGIPAFEPHVVKIHETVIKEVNEAAKKTLLNVAEKAVNAAIATYLPGANADLFKRGEPVIKEGKK</sequence>
<accession>A0A158E9R9</accession>
<dbReference type="RefSeq" id="WP_061138778.1">
    <property type="nucleotide sequence ID" value="NZ_FCNX02000033.1"/>
</dbReference>
<comment type="caution">
    <text evidence="1">The sequence shown here is derived from an EMBL/GenBank/DDBJ whole genome shotgun (WGS) entry which is preliminary data.</text>
</comment>